<feature type="signal peptide" evidence="1">
    <location>
        <begin position="1"/>
        <end position="24"/>
    </location>
</feature>
<sequence>MCSKSLQPVFTAGLALLCAACATARLPQEQPSAALAANRTSNPLRVEAQKQTLLAVKVVITASGVQPVNSTIVRAPLPSNSAIQDLSVRTKANQTVLFDYTIADPRLAEVEGRQPLILPSAQAILYAPLSEQVTTLEVIALPGRPNVSKGGAFPIEELARRACRERRVLEECQALLNER</sequence>
<dbReference type="Proteomes" id="UP001291309">
    <property type="component" value="Unassembled WGS sequence"/>
</dbReference>
<name>A0ABU5GYA4_9BACT</name>
<reference evidence="2 3" key="1">
    <citation type="submission" date="2023-12" db="EMBL/GenBank/DDBJ databases">
        <title>the genome sequence of Hyalangium sp. s54d21.</title>
        <authorList>
            <person name="Zhang X."/>
        </authorList>
    </citation>
    <scope>NUCLEOTIDE SEQUENCE [LARGE SCALE GENOMIC DNA]</scope>
    <source>
        <strain evidence="3">s54d21</strain>
    </source>
</reference>
<accession>A0ABU5GYA4</accession>
<evidence type="ECO:0008006" key="4">
    <source>
        <dbReference type="Google" id="ProtNLM"/>
    </source>
</evidence>
<keyword evidence="1" id="KW-0732">Signal</keyword>
<keyword evidence="3" id="KW-1185">Reference proteome</keyword>
<evidence type="ECO:0000313" key="2">
    <source>
        <dbReference type="EMBL" id="MDY7225674.1"/>
    </source>
</evidence>
<comment type="caution">
    <text evidence="2">The sequence shown here is derived from an EMBL/GenBank/DDBJ whole genome shotgun (WGS) entry which is preliminary data.</text>
</comment>
<gene>
    <name evidence="2" type="ORF">SYV04_04735</name>
</gene>
<feature type="chain" id="PRO_5045214340" description="Lipoprotein" evidence="1">
    <location>
        <begin position="25"/>
        <end position="179"/>
    </location>
</feature>
<evidence type="ECO:0000256" key="1">
    <source>
        <dbReference type="SAM" id="SignalP"/>
    </source>
</evidence>
<dbReference type="EMBL" id="JAXIVS010000001">
    <property type="protein sequence ID" value="MDY7225674.1"/>
    <property type="molecule type" value="Genomic_DNA"/>
</dbReference>
<dbReference type="RefSeq" id="WP_321544378.1">
    <property type="nucleotide sequence ID" value="NZ_JAXIVS010000001.1"/>
</dbReference>
<evidence type="ECO:0000313" key="3">
    <source>
        <dbReference type="Proteomes" id="UP001291309"/>
    </source>
</evidence>
<protein>
    <recommendedName>
        <fullName evidence="4">Lipoprotein</fullName>
    </recommendedName>
</protein>
<organism evidence="2 3">
    <name type="scientific">Hyalangium rubrum</name>
    <dbReference type="NCBI Taxonomy" id="3103134"/>
    <lineage>
        <taxon>Bacteria</taxon>
        <taxon>Pseudomonadati</taxon>
        <taxon>Myxococcota</taxon>
        <taxon>Myxococcia</taxon>
        <taxon>Myxococcales</taxon>
        <taxon>Cystobacterineae</taxon>
        <taxon>Archangiaceae</taxon>
        <taxon>Hyalangium</taxon>
    </lineage>
</organism>
<proteinExistence type="predicted"/>